<feature type="region of interest" description="Disordered" evidence="1">
    <location>
        <begin position="1"/>
        <end position="80"/>
    </location>
</feature>
<sequence>MEPDREGAPGCALRPRHYAPPGRRVARRPGAPADPRLCATEGPEEEEEAPTRVLPLTRTVGPAADRGQQTRRQLGRDHRARRQVVAGRDCVDGRFFGQDVREEVQRLTLEEQDRLSEDDYVAVLEELRGRTVMRVGLVEAMSRITSGKKKGLETATRMEIQRRDRCGT</sequence>
<evidence type="ECO:0000256" key="1">
    <source>
        <dbReference type="SAM" id="MobiDB-lite"/>
    </source>
</evidence>
<reference evidence="2" key="1">
    <citation type="journal article" date="2020" name="bioRxiv">
        <title>Comparative genomics of Chlamydomonas.</title>
        <authorList>
            <person name="Craig R.J."/>
            <person name="Hasan A.R."/>
            <person name="Ness R.W."/>
            <person name="Keightley P.D."/>
        </authorList>
    </citation>
    <scope>NUCLEOTIDE SEQUENCE</scope>
    <source>
        <strain evidence="2">CCAP 11/70</strain>
    </source>
</reference>
<accession>A0A835XS39</accession>
<gene>
    <name evidence="2" type="ORF">HYH03_014079</name>
</gene>
<evidence type="ECO:0000313" key="3">
    <source>
        <dbReference type="Proteomes" id="UP000612055"/>
    </source>
</evidence>
<feature type="compositionally biased region" description="Low complexity" evidence="1">
    <location>
        <begin position="19"/>
        <end position="41"/>
    </location>
</feature>
<keyword evidence="3" id="KW-1185">Reference proteome</keyword>
<protein>
    <submittedName>
        <fullName evidence="2">Uncharacterized protein</fullName>
    </submittedName>
</protein>
<proteinExistence type="predicted"/>
<dbReference type="Proteomes" id="UP000612055">
    <property type="component" value="Unassembled WGS sequence"/>
</dbReference>
<comment type="caution">
    <text evidence="2">The sequence shown here is derived from an EMBL/GenBank/DDBJ whole genome shotgun (WGS) entry which is preliminary data.</text>
</comment>
<dbReference type="EMBL" id="JAEHOE010000099">
    <property type="protein sequence ID" value="KAG2487236.1"/>
    <property type="molecule type" value="Genomic_DNA"/>
</dbReference>
<name>A0A835XS39_9CHLO</name>
<dbReference type="OrthoDB" id="545294at2759"/>
<organism evidence="2 3">
    <name type="scientific">Edaphochlamys debaryana</name>
    <dbReference type="NCBI Taxonomy" id="47281"/>
    <lineage>
        <taxon>Eukaryota</taxon>
        <taxon>Viridiplantae</taxon>
        <taxon>Chlorophyta</taxon>
        <taxon>core chlorophytes</taxon>
        <taxon>Chlorophyceae</taxon>
        <taxon>CS clade</taxon>
        <taxon>Chlamydomonadales</taxon>
        <taxon>Chlamydomonadales incertae sedis</taxon>
        <taxon>Edaphochlamys</taxon>
    </lineage>
</organism>
<evidence type="ECO:0000313" key="2">
    <source>
        <dbReference type="EMBL" id="KAG2487236.1"/>
    </source>
</evidence>
<dbReference type="AlphaFoldDB" id="A0A835XS39"/>